<gene>
    <name evidence="2" type="ORF">B7492_32745</name>
</gene>
<sequence length="202" mass="22912">MNNLSKILSGALVLSLAFNGIWAYNTTKEFDKKDKKYRVTVSEKEKKIGDLQVKLEQESKKVNEGAADENKKESNPTLDLQNKYREVANQFVHAYLDYSVQNKGERRNNLLKITDKKVVDVVAPNTDDLGDPNFKSHVNKAAIYINSEGDISKKSTALLDVEYTIEGLENKKTTINSVVKITLEKQGEEIKVVEYNPYPVKR</sequence>
<dbReference type="EMBL" id="CP020746">
    <property type="protein sequence ID" value="ARJ25806.1"/>
    <property type="molecule type" value="Genomic_DNA"/>
</dbReference>
<accession>A0A1W6AIV8</accession>
<evidence type="ECO:0000313" key="3">
    <source>
        <dbReference type="Proteomes" id="UP000192932"/>
    </source>
</evidence>
<dbReference type="RefSeq" id="WP_085313517.1">
    <property type="nucleotide sequence ID" value="NZ_CP020746.1"/>
</dbReference>
<evidence type="ECO:0000313" key="2">
    <source>
        <dbReference type="EMBL" id="ARJ25806.1"/>
    </source>
</evidence>
<reference evidence="2 3" key="1">
    <citation type="submission" date="2017-04" db="EMBL/GenBank/DDBJ databases">
        <title>The Characteristic of a Fine Plant Growth-Promoting Rhizobacteria Bacillus mycoides Gnyt1 and its Whole Genome Sequencing Analysis.</title>
        <authorList>
            <person name="Li J.H."/>
            <person name="Yao T."/>
        </authorList>
    </citation>
    <scope>NUCLEOTIDE SEQUENCE [LARGE SCALE GENOMIC DNA]</scope>
    <source>
        <strain evidence="2 3">Gnyt1</strain>
        <plasmid evidence="3">Plasmid unnamed3</plasmid>
    </source>
</reference>
<dbReference type="Proteomes" id="UP000192932">
    <property type="component" value="Plasmid unnamed3"/>
</dbReference>
<organism evidence="2 3">
    <name type="scientific">Bacillus mycoides</name>
    <dbReference type="NCBI Taxonomy" id="1405"/>
    <lineage>
        <taxon>Bacteria</taxon>
        <taxon>Bacillati</taxon>
        <taxon>Bacillota</taxon>
        <taxon>Bacilli</taxon>
        <taxon>Bacillales</taxon>
        <taxon>Bacillaceae</taxon>
        <taxon>Bacillus</taxon>
        <taxon>Bacillus cereus group</taxon>
    </lineage>
</organism>
<feature type="signal peptide" evidence="1">
    <location>
        <begin position="1"/>
        <end position="23"/>
    </location>
</feature>
<feature type="chain" id="PRO_5013297827" evidence="1">
    <location>
        <begin position="24"/>
        <end position="202"/>
    </location>
</feature>
<name>A0A1W6AIV8_BACMY</name>
<protein>
    <submittedName>
        <fullName evidence="2">Uncharacterized protein</fullName>
    </submittedName>
</protein>
<keyword evidence="1" id="KW-0732">Signal</keyword>
<proteinExistence type="predicted"/>
<geneLocation type="plasmid" evidence="2 3">
    <name>unnamed3</name>
</geneLocation>
<dbReference type="AlphaFoldDB" id="A0A1W6AIV8"/>
<evidence type="ECO:0000256" key="1">
    <source>
        <dbReference type="SAM" id="SignalP"/>
    </source>
</evidence>
<keyword evidence="2" id="KW-0614">Plasmid</keyword>